<feature type="transmembrane region" description="Helical" evidence="1">
    <location>
        <begin position="57"/>
        <end position="79"/>
    </location>
</feature>
<accession>A0A381F415</accession>
<dbReference type="RefSeq" id="WP_076559748.1">
    <property type="nucleotide sequence ID" value="NZ_FTMF01000004.1"/>
</dbReference>
<name>A0A381F415_9FLAO</name>
<proteinExistence type="predicted"/>
<evidence type="ECO:0000256" key="1">
    <source>
        <dbReference type="SAM" id="Phobius"/>
    </source>
</evidence>
<sequence length="117" mass="13767">MFIVTTLMFIIGNAALAFILYMSIQKDQIFDLLFKWQNMLRKFDVAGTTNKLILYKILGGCLLCFSHFLSFLGFWLYLLFILELNAGFPTFWMWIIIYLVYVPTSTTLSLYIHKLLK</sequence>
<organism evidence="3 5">
    <name type="scientific">Chryseobacterium indoltheticum</name>
    <dbReference type="NCBI Taxonomy" id="254"/>
    <lineage>
        <taxon>Bacteria</taxon>
        <taxon>Pseudomonadati</taxon>
        <taxon>Bacteroidota</taxon>
        <taxon>Flavobacteriia</taxon>
        <taxon>Flavobacteriales</taxon>
        <taxon>Weeksellaceae</taxon>
        <taxon>Chryseobacterium group</taxon>
        <taxon>Chryseobacterium</taxon>
    </lineage>
</organism>
<reference evidence="2 4" key="1">
    <citation type="submission" date="2017-01" db="EMBL/GenBank/DDBJ databases">
        <authorList>
            <person name="Varghese N."/>
            <person name="Submissions S."/>
        </authorList>
    </citation>
    <scope>NUCLEOTIDE SEQUENCE [LARGE SCALE GENOMIC DNA]</scope>
    <source>
        <strain evidence="2 4">ATCC 27950</strain>
    </source>
</reference>
<keyword evidence="1" id="KW-0472">Membrane</keyword>
<dbReference type="OrthoDB" id="354741at117743"/>
<keyword evidence="1" id="KW-1133">Transmembrane helix</keyword>
<dbReference type="EMBL" id="FTMF01000004">
    <property type="protein sequence ID" value="SIQ35193.1"/>
    <property type="molecule type" value="Genomic_DNA"/>
</dbReference>
<keyword evidence="1" id="KW-0812">Transmembrane</keyword>
<evidence type="ECO:0000313" key="2">
    <source>
        <dbReference type="EMBL" id="SIQ35193.1"/>
    </source>
</evidence>
<dbReference type="EMBL" id="UFVS01000001">
    <property type="protein sequence ID" value="SUX41228.1"/>
    <property type="molecule type" value="Genomic_DNA"/>
</dbReference>
<evidence type="ECO:0000313" key="4">
    <source>
        <dbReference type="Proteomes" id="UP000185725"/>
    </source>
</evidence>
<dbReference type="Proteomes" id="UP000185725">
    <property type="component" value="Unassembled WGS sequence"/>
</dbReference>
<evidence type="ECO:0000313" key="5">
    <source>
        <dbReference type="Proteomes" id="UP000255231"/>
    </source>
</evidence>
<gene>
    <name evidence="3" type="ORF">NCTC13560_00020</name>
    <name evidence="2" type="ORF">SAMN05421682_104184</name>
</gene>
<reference evidence="3 5" key="2">
    <citation type="submission" date="2018-06" db="EMBL/GenBank/DDBJ databases">
        <authorList>
            <consortium name="Pathogen Informatics"/>
            <person name="Doyle S."/>
        </authorList>
    </citation>
    <scope>NUCLEOTIDE SEQUENCE [LARGE SCALE GENOMIC DNA]</scope>
    <source>
        <strain evidence="3 5">NCTC13560</strain>
    </source>
</reference>
<protein>
    <recommendedName>
        <fullName evidence="6">DUF1360 domain-containing protein</fullName>
    </recommendedName>
</protein>
<feature type="transmembrane region" description="Helical" evidence="1">
    <location>
        <begin position="6"/>
        <end position="24"/>
    </location>
</feature>
<keyword evidence="4" id="KW-1185">Reference proteome</keyword>
<dbReference type="AlphaFoldDB" id="A0A381F415"/>
<evidence type="ECO:0008006" key="6">
    <source>
        <dbReference type="Google" id="ProtNLM"/>
    </source>
</evidence>
<feature type="transmembrane region" description="Helical" evidence="1">
    <location>
        <begin position="91"/>
        <end position="112"/>
    </location>
</feature>
<evidence type="ECO:0000313" key="3">
    <source>
        <dbReference type="EMBL" id="SUX41228.1"/>
    </source>
</evidence>
<dbReference type="Proteomes" id="UP000255231">
    <property type="component" value="Unassembled WGS sequence"/>
</dbReference>
<dbReference type="KEGG" id="cil:EG358_13910"/>